<accession>A0ABQ1SB75</accession>
<dbReference type="PANTHER" id="PTHR30143">
    <property type="entry name" value="ACID HYDRATASE"/>
    <property type="match status" value="1"/>
</dbReference>
<dbReference type="InterPro" id="IPR011234">
    <property type="entry name" value="Fumarylacetoacetase-like_C"/>
</dbReference>
<dbReference type="Proteomes" id="UP000599179">
    <property type="component" value="Unassembled WGS sequence"/>
</dbReference>
<organism evidence="3 4">
    <name type="scientific">Psychroflexus planctonicus</name>
    <dbReference type="NCBI Taxonomy" id="1526575"/>
    <lineage>
        <taxon>Bacteria</taxon>
        <taxon>Pseudomonadati</taxon>
        <taxon>Bacteroidota</taxon>
        <taxon>Flavobacteriia</taxon>
        <taxon>Flavobacteriales</taxon>
        <taxon>Flavobacteriaceae</taxon>
        <taxon>Psychroflexus</taxon>
    </lineage>
</organism>
<dbReference type="EMBL" id="BMGM01000001">
    <property type="protein sequence ID" value="GGE24534.1"/>
    <property type="molecule type" value="Genomic_DNA"/>
</dbReference>
<dbReference type="InterPro" id="IPR050772">
    <property type="entry name" value="Hydratase-Decarb/MhpD_sf"/>
</dbReference>
<dbReference type="InterPro" id="IPR036663">
    <property type="entry name" value="Fumarylacetoacetase_C_sf"/>
</dbReference>
<gene>
    <name evidence="3" type="primary">mhpD</name>
    <name evidence="3" type="ORF">GCM10010832_01520</name>
</gene>
<keyword evidence="4" id="KW-1185">Reference proteome</keyword>
<evidence type="ECO:0000313" key="3">
    <source>
        <dbReference type="EMBL" id="GGE24534.1"/>
    </source>
</evidence>
<proteinExistence type="predicted"/>
<evidence type="ECO:0000313" key="4">
    <source>
        <dbReference type="Proteomes" id="UP000599179"/>
    </source>
</evidence>
<dbReference type="Pfam" id="PF01557">
    <property type="entry name" value="FAA_hydrolase"/>
    <property type="match status" value="1"/>
</dbReference>
<comment type="caution">
    <text evidence="3">The sequence shown here is derived from an EMBL/GenBank/DDBJ whole genome shotgun (WGS) entry which is preliminary data.</text>
</comment>
<protein>
    <submittedName>
        <fullName evidence="3">2-keto-4-pentenoate hydratase</fullName>
    </submittedName>
</protein>
<dbReference type="PANTHER" id="PTHR30143:SF0">
    <property type="entry name" value="2-KETO-4-PENTENOATE HYDRATASE"/>
    <property type="match status" value="1"/>
</dbReference>
<dbReference type="Gene3D" id="3.90.850.10">
    <property type="entry name" value="Fumarylacetoacetase-like, C-terminal domain"/>
    <property type="match status" value="1"/>
</dbReference>
<dbReference type="RefSeq" id="WP_188457166.1">
    <property type="nucleotide sequence ID" value="NZ_BMGM01000001.1"/>
</dbReference>
<evidence type="ECO:0000259" key="2">
    <source>
        <dbReference type="Pfam" id="PF01557"/>
    </source>
</evidence>
<keyword evidence="1" id="KW-0456">Lyase</keyword>
<sequence length="259" mass="28648">MSNTNIEQVAEILYHAKNSKIPCLPIRDVLPSGSIEEAYQVQAIGIEKEISLGKQITGKKIGLTSTAVQQQLGVNEPDFGTLLTKMEIQNNRLPFTQLMQPKAEAEWGFVLKQKIDSPITNIEALQDYIDYAVVAIEIVGSRIKNWDIQITDTVADNASASHYIIGSQAIPLSEINFTQCQMQLFQNKELVSQGKGSACMGNPLNAVQWLANKMIEMNTPLQKGELVLSGALGQMINLKKGDQLEVKIDDFQPVYLEIT</sequence>
<name>A0ABQ1SB75_9FLAO</name>
<dbReference type="SUPFAM" id="SSF56529">
    <property type="entry name" value="FAH"/>
    <property type="match status" value="1"/>
</dbReference>
<reference evidence="4" key="1">
    <citation type="journal article" date="2019" name="Int. J. Syst. Evol. Microbiol.">
        <title>The Global Catalogue of Microorganisms (GCM) 10K type strain sequencing project: providing services to taxonomists for standard genome sequencing and annotation.</title>
        <authorList>
            <consortium name="The Broad Institute Genomics Platform"/>
            <consortium name="The Broad Institute Genome Sequencing Center for Infectious Disease"/>
            <person name="Wu L."/>
            <person name="Ma J."/>
        </authorList>
    </citation>
    <scope>NUCLEOTIDE SEQUENCE [LARGE SCALE GENOMIC DNA]</scope>
    <source>
        <strain evidence="4">CGMCC 1.12931</strain>
    </source>
</reference>
<feature type="domain" description="Fumarylacetoacetase-like C-terminal" evidence="2">
    <location>
        <begin position="100"/>
        <end position="251"/>
    </location>
</feature>
<evidence type="ECO:0000256" key="1">
    <source>
        <dbReference type="ARBA" id="ARBA00023239"/>
    </source>
</evidence>